<dbReference type="PANTHER" id="PTHR35707">
    <property type="entry name" value="OS06G0608100 PROTEIN"/>
    <property type="match status" value="1"/>
</dbReference>
<reference evidence="5 6" key="1">
    <citation type="journal article" date="2020" name="bioRxiv">
        <title>Sequence and annotation of 42 cannabis genomes reveals extensive copy number variation in cannabinoid synthesis and pathogen resistance genes.</title>
        <authorList>
            <person name="Mckernan K.J."/>
            <person name="Helbert Y."/>
            <person name="Kane L.T."/>
            <person name="Ebling H."/>
            <person name="Zhang L."/>
            <person name="Liu B."/>
            <person name="Eaton Z."/>
            <person name="Mclaughlin S."/>
            <person name="Kingan S."/>
            <person name="Baybayan P."/>
            <person name="Concepcion G."/>
            <person name="Jordan M."/>
            <person name="Riva A."/>
            <person name="Barbazuk W."/>
            <person name="Harkins T."/>
        </authorList>
    </citation>
    <scope>NUCLEOTIDE SEQUENCE [LARGE SCALE GENOMIC DNA]</scope>
    <source>
        <strain evidence="5 6">cv. Jamaican Lion 4</strain>
        <strain evidence="3">Father</strain>
        <strain evidence="4">Mother</strain>
        <tissue evidence="4">Leaf</tissue>
    </source>
</reference>
<feature type="compositionally biased region" description="Polar residues" evidence="1">
    <location>
        <begin position="590"/>
        <end position="615"/>
    </location>
</feature>
<evidence type="ECO:0000313" key="3">
    <source>
        <dbReference type="EMBL" id="KAF4360046.1"/>
    </source>
</evidence>
<feature type="compositionally biased region" description="Polar residues" evidence="1">
    <location>
        <begin position="553"/>
        <end position="570"/>
    </location>
</feature>
<evidence type="ECO:0000259" key="2">
    <source>
        <dbReference type="Pfam" id="PF18210"/>
    </source>
</evidence>
<dbReference type="Proteomes" id="UP000525078">
    <property type="component" value="Unassembled WGS sequence"/>
</dbReference>
<comment type="caution">
    <text evidence="4">The sequence shown here is derived from an EMBL/GenBank/DDBJ whole genome shotgun (WGS) entry which is preliminary data.</text>
</comment>
<gene>
    <name evidence="4" type="ORF">F8388_021349</name>
    <name evidence="3" type="ORF">G4B88_025807</name>
</gene>
<dbReference type="PANTHER" id="PTHR35707:SF1">
    <property type="entry name" value="SPC7 KINETOCHORE PROTEIN DOMAIN-CONTAINING PROTEIN"/>
    <property type="match status" value="1"/>
</dbReference>
<evidence type="ECO:0000313" key="4">
    <source>
        <dbReference type="EMBL" id="KAF4381721.1"/>
    </source>
</evidence>
<proteinExistence type="predicted"/>
<keyword evidence="6" id="KW-1185">Reference proteome</keyword>
<protein>
    <recommendedName>
        <fullName evidence="2">Knl1 C-terminal RWD domain-containing protein</fullName>
    </recommendedName>
</protein>
<dbReference type="EMBL" id="JAATIQ010000360">
    <property type="protein sequence ID" value="KAF4360046.1"/>
    <property type="molecule type" value="Genomic_DNA"/>
</dbReference>
<dbReference type="InterPro" id="IPR040850">
    <property type="entry name" value="Knl1_RWD_C"/>
</dbReference>
<dbReference type="EMBL" id="JAATIP010000060">
    <property type="protein sequence ID" value="KAF4381721.1"/>
    <property type="molecule type" value="Genomic_DNA"/>
</dbReference>
<dbReference type="Pfam" id="PF18210">
    <property type="entry name" value="Knl1_RWD_C"/>
    <property type="match status" value="1"/>
</dbReference>
<feature type="compositionally biased region" description="Acidic residues" evidence="1">
    <location>
        <begin position="82"/>
        <end position="93"/>
    </location>
</feature>
<dbReference type="AlphaFoldDB" id="A0A7J6GFH8"/>
<name>A0A7J6GFH8_CANSA</name>
<evidence type="ECO:0000313" key="5">
    <source>
        <dbReference type="Proteomes" id="UP000525078"/>
    </source>
</evidence>
<feature type="region of interest" description="Disordered" evidence="1">
    <location>
        <begin position="1"/>
        <end position="120"/>
    </location>
</feature>
<accession>A0A7J6GFH8</accession>
<feature type="compositionally biased region" description="Polar residues" evidence="1">
    <location>
        <begin position="687"/>
        <end position="698"/>
    </location>
</feature>
<sequence length="1217" mass="135608">MASKVPEEGSNTKTEDENLALRTKNKRSRRVSFADTEITSVHFFHRDEDYETPPDSKPSSRAMDTALEPDNEVIGFFRELGGDSDDSGDDEGSSDGRKSFLRPIGSPSPGSSTAEDNFFGPVSSSFIRPGRLSDSAASDEHHETTLDQTTFSLHYRSIAMSDSGDPKTPTAVRLVFDEKTATKDSNRTDSGNSMALTEFKKVSSQSLAPFEKVRVGEDSDDMSMVDANPNKYNYGWLSPTLDALLAETSNDLNPEPVNISANSKSPMSEVLIYEANHHMDSRNGRDSEIDIFDTHENSAKVPSVSNINLGQRIGGSPYKIASDCLSDQNNGQTTGVSNQMQSPSPLISLRNLSIMNTPTFAGDTNTVSPFSKLTNVQSNDYMKHDQGILSIQKSSSMSINPNISYMGSSNIKQGTDNLKHRLSKYSYLSSPYSSFLDKDGQELLHESVGAPVACLEERFNKDIEDLVKDGEPLDSISTGTQRTPLSSHVQSASSGGKVIQRALISENSVNKMLFARGTDSTLAFDHQSPKNKVISNFQPEGSENIQIITKSPTSTIYGSGATPRSTTLESPSIKELSHSSFKDVPIQCPMTETPNKKSAQLDSIESPSNNILTKSSPRKLITKSPLRKEPTSRSPKKLQPQNSPRKESTMLCTINRESSQSPLMENLILSPLGSRAIQSSTRKEPTENCSRTELSKASNGGGMPSPQSDFIRHENNNLHEEHHISQSPFSQKEAEISFERKRRAEFVLEDGRHMYKNPRVQKSPELHQFRNNESELLSFHANKKSTETDKTVGDRSQKHWLDILAKFSRDADPLLSPSINKLNVQAISMLEDVLLHFLKIKKYEMLGSEIQSQKVADHTSVRHNKRITETRLLLYKLVFLKAKQHLMCLKHEKLLKKGELLTSGIEESQMLKSNFIQQLNCRRDTQLVACHLQACSDNLDGECPVLNDTISTMKQEIKTLDGKLNSLSSFLHNYSKCKEEPSYANSLASVQDHLKRKQCCRLIRHELQLWKVDGFESQNGHYNVLLNYQGYLSQRFTLNSGPVSRIVVCNQLNDINVMKQFPNMDAHIAFAFVLNVEAVKRVVDSKCIVQETQGTHSLLCNLLGVIEEVQMAQIELTNLIQTNFFSPSGQQLSLQLCFMNFHTGRKVALTLDVTCLNSGVYPSEILPYEVHDPKTDSQNSRPVENEIRSAAENLEVGYMRILRLCRCVSQVLQASSM</sequence>
<evidence type="ECO:0000313" key="6">
    <source>
        <dbReference type="Proteomes" id="UP000583929"/>
    </source>
</evidence>
<evidence type="ECO:0000256" key="1">
    <source>
        <dbReference type="SAM" id="MobiDB-lite"/>
    </source>
</evidence>
<feature type="region of interest" description="Disordered" evidence="1">
    <location>
        <begin position="553"/>
        <end position="649"/>
    </location>
</feature>
<feature type="region of interest" description="Disordered" evidence="1">
    <location>
        <begin position="672"/>
        <end position="711"/>
    </location>
</feature>
<organism evidence="4 5">
    <name type="scientific">Cannabis sativa</name>
    <name type="common">Hemp</name>
    <name type="synonym">Marijuana</name>
    <dbReference type="NCBI Taxonomy" id="3483"/>
    <lineage>
        <taxon>Eukaryota</taxon>
        <taxon>Viridiplantae</taxon>
        <taxon>Streptophyta</taxon>
        <taxon>Embryophyta</taxon>
        <taxon>Tracheophyta</taxon>
        <taxon>Spermatophyta</taxon>
        <taxon>Magnoliopsida</taxon>
        <taxon>eudicotyledons</taxon>
        <taxon>Gunneridae</taxon>
        <taxon>Pentapetalae</taxon>
        <taxon>rosids</taxon>
        <taxon>fabids</taxon>
        <taxon>Rosales</taxon>
        <taxon>Cannabaceae</taxon>
        <taxon>Cannabis</taxon>
    </lineage>
</organism>
<dbReference type="Proteomes" id="UP000583929">
    <property type="component" value="Unassembled WGS sequence"/>
</dbReference>
<feature type="domain" description="Knl1 C-terminal RWD" evidence="2">
    <location>
        <begin position="953"/>
        <end position="1102"/>
    </location>
</feature>